<evidence type="ECO:0000313" key="2">
    <source>
        <dbReference type="EMBL" id="BBJ39174.1"/>
    </source>
</evidence>
<dbReference type="EMBL" id="AP019620">
    <property type="protein sequence ID" value="BBJ39174.1"/>
    <property type="molecule type" value="Genomic_DNA"/>
</dbReference>
<gene>
    <name evidence="2" type="ORF">SSPO_018920</name>
</gene>
<feature type="compositionally biased region" description="Basic and acidic residues" evidence="1">
    <location>
        <begin position="46"/>
        <end position="56"/>
    </location>
</feature>
<feature type="region of interest" description="Disordered" evidence="1">
    <location>
        <begin position="16"/>
        <end position="145"/>
    </location>
</feature>
<organism evidence="2 3">
    <name type="scientific">Streptomyces antimycoticus</name>
    <dbReference type="NCBI Taxonomy" id="68175"/>
    <lineage>
        <taxon>Bacteria</taxon>
        <taxon>Bacillati</taxon>
        <taxon>Actinomycetota</taxon>
        <taxon>Actinomycetes</taxon>
        <taxon>Kitasatosporales</taxon>
        <taxon>Streptomycetaceae</taxon>
        <taxon>Streptomyces</taxon>
        <taxon>Streptomyces violaceusniger group</taxon>
    </lineage>
</organism>
<name>A0A499UDD3_9ACTN</name>
<accession>A0A499UDD3</accession>
<protein>
    <recommendedName>
        <fullName evidence="4">Plasmid stabilization protein</fullName>
    </recommendedName>
</protein>
<evidence type="ECO:0000313" key="3">
    <source>
        <dbReference type="Proteomes" id="UP000463951"/>
    </source>
</evidence>
<evidence type="ECO:0008006" key="4">
    <source>
        <dbReference type="Google" id="ProtNLM"/>
    </source>
</evidence>
<sequence>MLVIGADVGGTRLMRSAIINRRPRPTEGAEGEEETMPAGSSRKRERQYEHIKESAEQRGASTGRAKEMAARTVNKERARAGESKTASKTSTKDPKSAPQRGGQRSGNRTGPKGPTRDQLYNEAKQRGIEGRSNMTKDQLAKALGR</sequence>
<feature type="compositionally biased region" description="Basic and acidic residues" evidence="1">
    <location>
        <begin position="64"/>
        <end position="82"/>
    </location>
</feature>
<dbReference type="AlphaFoldDB" id="A0A499UDD3"/>
<proteinExistence type="predicted"/>
<dbReference type="Proteomes" id="UP000463951">
    <property type="component" value="Chromosome"/>
</dbReference>
<evidence type="ECO:0000256" key="1">
    <source>
        <dbReference type="SAM" id="MobiDB-lite"/>
    </source>
</evidence>
<reference evidence="2 3" key="1">
    <citation type="journal article" date="2020" name="Int. J. Syst. Evol. Microbiol.">
        <title>Reclassification of Streptomyces castelarensis and Streptomyces sporoclivatus as later heterotypic synonyms of Streptomyces antimycoticus.</title>
        <authorList>
            <person name="Komaki H."/>
            <person name="Tamura T."/>
        </authorList>
    </citation>
    <scope>NUCLEOTIDE SEQUENCE [LARGE SCALE GENOMIC DNA]</scope>
    <source>
        <strain evidence="2 3">NBRC 100767</strain>
    </source>
</reference>